<sequence>MHVDATAFPEVWMDFTHGTGQTIDEVLDVYTGLLARGAPFVFLGEGGDVEGDKDAHAVADRKKISLWMKRNKTPITALVRAMIYIEPNTSKRIAARAFALVYEKFWGYPMFVAASRDEASAIIRTVLPSAPEADPEQGAAQSMV</sequence>
<evidence type="ECO:0000313" key="2">
    <source>
        <dbReference type="Proteomes" id="UP000823773"/>
    </source>
</evidence>
<keyword evidence="2" id="KW-1185">Reference proteome</keyword>
<gene>
    <name evidence="1" type="ORF">J2Z19_004450</name>
</gene>
<accession>A0ACC5T0S1</accession>
<name>A0ACC5T0S1_ENSAD</name>
<reference evidence="1" key="1">
    <citation type="submission" date="2021-03" db="EMBL/GenBank/DDBJ databases">
        <title>Genomic Encyclopedia of Type Strains, Phase IV (KMG-IV): sequencing the most valuable type-strain genomes for metagenomic binning, comparative biology and taxonomic classification.</title>
        <authorList>
            <person name="Goeker M."/>
        </authorList>
    </citation>
    <scope>NUCLEOTIDE SEQUENCE</scope>
    <source>
        <strain evidence="1">DSM 18131</strain>
    </source>
</reference>
<evidence type="ECO:0000313" key="1">
    <source>
        <dbReference type="EMBL" id="MBP1874717.1"/>
    </source>
</evidence>
<dbReference type="EMBL" id="JAGGJR010000008">
    <property type="protein sequence ID" value="MBP1874717.1"/>
    <property type="molecule type" value="Genomic_DNA"/>
</dbReference>
<dbReference type="Proteomes" id="UP000823773">
    <property type="component" value="Unassembled WGS sequence"/>
</dbReference>
<proteinExistence type="predicted"/>
<organism evidence="1 2">
    <name type="scientific">Ensifer adhaerens</name>
    <name type="common">Sinorhizobium morelense</name>
    <dbReference type="NCBI Taxonomy" id="106592"/>
    <lineage>
        <taxon>Bacteria</taxon>
        <taxon>Pseudomonadati</taxon>
        <taxon>Pseudomonadota</taxon>
        <taxon>Alphaproteobacteria</taxon>
        <taxon>Hyphomicrobiales</taxon>
        <taxon>Rhizobiaceae</taxon>
        <taxon>Sinorhizobium/Ensifer group</taxon>
        <taxon>Ensifer</taxon>
    </lineage>
</organism>
<comment type="caution">
    <text evidence="1">The sequence shown here is derived from an EMBL/GenBank/DDBJ whole genome shotgun (WGS) entry which is preliminary data.</text>
</comment>
<protein>
    <submittedName>
        <fullName evidence="1">Uncharacterized protein</fullName>
    </submittedName>
</protein>